<gene>
    <name evidence="3" type="ORF">C7H09_03845</name>
</gene>
<keyword evidence="1" id="KW-0812">Transmembrane</keyword>
<dbReference type="RefSeq" id="WP_106761307.1">
    <property type="nucleotide sequence ID" value="NZ_PXNP01000013.1"/>
</dbReference>
<dbReference type="InterPro" id="IPR019617">
    <property type="entry name" value="DUF2489"/>
</dbReference>
<accession>A0A2T1KQP6</accession>
<evidence type="ECO:0000259" key="2">
    <source>
        <dbReference type="Pfam" id="PF10675"/>
    </source>
</evidence>
<dbReference type="EMBL" id="PXNP01000013">
    <property type="protein sequence ID" value="PSF12350.1"/>
    <property type="molecule type" value="Genomic_DNA"/>
</dbReference>
<organism evidence="3 4">
    <name type="scientific">Marinobacter fuscus</name>
    <dbReference type="NCBI Taxonomy" id="2109942"/>
    <lineage>
        <taxon>Bacteria</taxon>
        <taxon>Pseudomonadati</taxon>
        <taxon>Pseudomonadota</taxon>
        <taxon>Gammaproteobacteria</taxon>
        <taxon>Pseudomonadales</taxon>
        <taxon>Marinobacteraceae</taxon>
        <taxon>Marinobacter</taxon>
    </lineage>
</organism>
<keyword evidence="1" id="KW-0472">Membrane</keyword>
<evidence type="ECO:0000256" key="1">
    <source>
        <dbReference type="SAM" id="Phobius"/>
    </source>
</evidence>
<proteinExistence type="predicted"/>
<dbReference type="Proteomes" id="UP000239866">
    <property type="component" value="Unassembled WGS sequence"/>
</dbReference>
<keyword evidence="1" id="KW-1133">Transmembrane helix</keyword>
<keyword evidence="4" id="KW-1185">Reference proteome</keyword>
<feature type="domain" description="DUF2489" evidence="2">
    <location>
        <begin position="17"/>
        <end position="146"/>
    </location>
</feature>
<dbReference type="AlphaFoldDB" id="A0A2T1KQP6"/>
<comment type="caution">
    <text evidence="3">The sequence shown here is derived from an EMBL/GenBank/DDBJ whole genome shotgun (WGS) entry which is preliminary data.</text>
</comment>
<name>A0A2T1KQP6_9GAMM</name>
<reference evidence="3 4" key="1">
    <citation type="submission" date="2018-03" db="EMBL/GenBank/DDBJ databases">
        <title>Marinobacter brunus sp. nov., a marine bacterium of Gamma-proteobacteria isolated from the surface seawater of the South China Sea.</title>
        <authorList>
            <person name="Cheng H."/>
            <person name="Wu Y.-H."/>
            <person name="Xamxidin M."/>
            <person name="Xu X.-W."/>
        </authorList>
    </citation>
    <scope>NUCLEOTIDE SEQUENCE [LARGE SCALE GENOMIC DNA]</scope>
    <source>
        <strain evidence="3 4">NH169-3</strain>
    </source>
</reference>
<feature type="transmembrane region" description="Helical" evidence="1">
    <location>
        <begin position="6"/>
        <end position="25"/>
    </location>
</feature>
<dbReference type="OrthoDB" id="5293867at2"/>
<dbReference type="Pfam" id="PF10675">
    <property type="entry name" value="DUF2489"/>
    <property type="match status" value="1"/>
</dbReference>
<sequence length="153" mass="17804">MPRGLQLAFIAIGLVIIGALLFYIWRQSKLLNQQRLAQKKTEEFQAQRRDKMVESIRIIALAVEEKQVEYSEACLRLKGLLDYVDPSLLNKAPFEVFQTVHDKIQHMPTHEARKNTDSRTIRKLDKERLAVEQTHATEIREAASALKHHRFDD</sequence>
<protein>
    <submittedName>
        <fullName evidence="3">DUF2489 domain-containing protein</fullName>
    </submittedName>
</protein>
<evidence type="ECO:0000313" key="4">
    <source>
        <dbReference type="Proteomes" id="UP000239866"/>
    </source>
</evidence>
<evidence type="ECO:0000313" key="3">
    <source>
        <dbReference type="EMBL" id="PSF12350.1"/>
    </source>
</evidence>